<feature type="domain" description="Glucosamine inositolphosphorylceramide transferase 1 N-terminal" evidence="1">
    <location>
        <begin position="195"/>
        <end position="416"/>
    </location>
</feature>
<evidence type="ECO:0000313" key="2">
    <source>
        <dbReference type="EMBL" id="XBO40425.1"/>
    </source>
</evidence>
<name>A0AAU7JJC6_9HYPH</name>
<dbReference type="EMBL" id="CP157484">
    <property type="protein sequence ID" value="XBO40425.1"/>
    <property type="molecule type" value="Genomic_DNA"/>
</dbReference>
<organism evidence="2">
    <name type="scientific">Alsobacter sp. KACC 23698</name>
    <dbReference type="NCBI Taxonomy" id="3149229"/>
    <lineage>
        <taxon>Bacteria</taxon>
        <taxon>Pseudomonadati</taxon>
        <taxon>Pseudomonadota</taxon>
        <taxon>Alphaproteobacteria</taxon>
        <taxon>Hyphomicrobiales</taxon>
        <taxon>Alsobacteraceae</taxon>
        <taxon>Alsobacter</taxon>
    </lineage>
</organism>
<accession>A0AAU7JJC6</accession>
<sequence length="458" mass="48907">MAAERLIFGLGGPRASDRVEPGPAQADEDPPLVLDLSVDSAGGAKALRLLYDGAPGEEAAFGSLLSGRAPVIAVVDGTGQVLAHGRPSVETAESLTEAFESVLGRAATVIDMALAKRAPAAAPVAQGAAGACDWAAAARYAARTSAMTAVRYLYRLCTYSPHWRIGWRYVEGPGVLERGDFCGAPFRRIPDPGLRFYADPFPVSWRGQTSVFFEDFDHKTQKGVISAIPFDASGPTGGARIVLETPWHLSYPFMMEHKGELWMIPESSNDKTVRLYRSTRFPDGWTEEAVLLQNVEAGDATVTSFGGRLWMFAATRDGAGAPSDTLSIYVADEITGPWRPHAGNPILVDAALARPAGAMLARNGRLLRPIQDCTSGYGRAITIAEVTSLTEESFEQKVLSVLSPGPQWPGRRLHTLNRWGALECIDGSATSPRLLRPFAARRGKDMPGAASAASAASN</sequence>
<dbReference type="SUPFAM" id="SSF75005">
    <property type="entry name" value="Arabinanase/levansucrase/invertase"/>
    <property type="match status" value="1"/>
</dbReference>
<evidence type="ECO:0000259" key="1">
    <source>
        <dbReference type="Pfam" id="PF24793"/>
    </source>
</evidence>
<dbReference type="Gene3D" id="2.115.10.20">
    <property type="entry name" value="Glycosyl hydrolase domain, family 43"/>
    <property type="match status" value="1"/>
</dbReference>
<dbReference type="InterPro" id="IPR023296">
    <property type="entry name" value="Glyco_hydro_beta-prop_sf"/>
</dbReference>
<gene>
    <name evidence="2" type="ORF">ABEG18_06565</name>
</gene>
<dbReference type="RefSeq" id="WP_406857284.1">
    <property type="nucleotide sequence ID" value="NZ_CP157484.1"/>
</dbReference>
<dbReference type="InterPro" id="IPR056442">
    <property type="entry name" value="GINT1_N"/>
</dbReference>
<dbReference type="AlphaFoldDB" id="A0AAU7JJC6"/>
<reference evidence="2" key="1">
    <citation type="submission" date="2024-05" db="EMBL/GenBank/DDBJ databases">
        <authorList>
            <person name="Kim S."/>
            <person name="Heo J."/>
            <person name="Choi H."/>
            <person name="Choi Y."/>
            <person name="Kwon S.-W."/>
            <person name="Kim Y."/>
        </authorList>
    </citation>
    <scope>NUCLEOTIDE SEQUENCE</scope>
    <source>
        <strain evidence="2">KACC 23698</strain>
    </source>
</reference>
<protein>
    <recommendedName>
        <fullName evidence="1">Glucosamine inositolphosphorylceramide transferase 1 N-terminal domain-containing protein</fullName>
    </recommendedName>
</protein>
<proteinExistence type="predicted"/>
<dbReference type="Pfam" id="PF24793">
    <property type="entry name" value="GINT1_N"/>
    <property type="match status" value="1"/>
</dbReference>